<dbReference type="EMBL" id="QFOT01000001">
    <property type="protein sequence ID" value="PZP57456.1"/>
    <property type="molecule type" value="Genomic_DNA"/>
</dbReference>
<accession>A0A2W5HGX8</accession>
<dbReference type="AlphaFoldDB" id="A0A2W5HGX8"/>
<evidence type="ECO:0000313" key="1">
    <source>
        <dbReference type="EMBL" id="PZP57456.1"/>
    </source>
</evidence>
<gene>
    <name evidence="1" type="ORF">DI586_00025</name>
</gene>
<organism evidence="1 2">
    <name type="scientific">Micavibrio aeruginosavorus</name>
    <dbReference type="NCBI Taxonomy" id="349221"/>
    <lineage>
        <taxon>Bacteria</taxon>
        <taxon>Pseudomonadati</taxon>
        <taxon>Bdellovibrionota</taxon>
        <taxon>Bdellovibrionia</taxon>
        <taxon>Bdellovibrionales</taxon>
        <taxon>Pseudobdellovibrionaceae</taxon>
        <taxon>Micavibrio</taxon>
    </lineage>
</organism>
<comment type="caution">
    <text evidence="1">The sequence shown here is derived from an EMBL/GenBank/DDBJ whole genome shotgun (WGS) entry which is preliminary data.</text>
</comment>
<proteinExistence type="predicted"/>
<protein>
    <submittedName>
        <fullName evidence="1">Uncharacterized protein</fullName>
    </submittedName>
</protein>
<dbReference type="Proteomes" id="UP000249739">
    <property type="component" value="Unassembled WGS sequence"/>
</dbReference>
<name>A0A2W5HGX8_9BACT</name>
<reference evidence="1 2" key="1">
    <citation type="submission" date="2017-08" db="EMBL/GenBank/DDBJ databases">
        <title>Infants hospitalized years apart are colonized by the same room-sourced microbial strains.</title>
        <authorList>
            <person name="Brooks B."/>
            <person name="Olm M.R."/>
            <person name="Firek B.A."/>
            <person name="Baker R."/>
            <person name="Thomas B.C."/>
            <person name="Morowitz M.J."/>
            <person name="Banfield J.F."/>
        </authorList>
    </citation>
    <scope>NUCLEOTIDE SEQUENCE [LARGE SCALE GENOMIC DNA]</scope>
    <source>
        <strain evidence="1">S2_006_000_R2_64</strain>
    </source>
</reference>
<sequence length="225" mass="24200">MKSSGNALIYVLIAVILLGALSFAISRSSDSNPNAEISDAAAKAAATSILAYEAEAKMAVNQMIQNGTKLTDINYMMPWEPTFNDAPTVNKLFHPDGGGLQWKGFTPSIFRSNGSPAPGYNLSNAYNGYYVGRFNNVAWTPTSNRDVIFTAYAVKPEICAELNRKVAGITATYGVGAGESPRRLFVQNAYHTGGWNDITTTTCPDCADRSALCVANTFYSVLIAR</sequence>
<evidence type="ECO:0000313" key="2">
    <source>
        <dbReference type="Proteomes" id="UP000249739"/>
    </source>
</evidence>